<dbReference type="GO" id="GO:0004674">
    <property type="term" value="F:protein serine/threonine kinase activity"/>
    <property type="evidence" value="ECO:0007669"/>
    <property type="project" value="UniProtKB-KW"/>
</dbReference>
<reference evidence="6" key="1">
    <citation type="submission" date="2023-10" db="EMBL/GenBank/DDBJ databases">
        <title>Chromosome-level genome of the transformable northern wattle, Acacia crassicarpa.</title>
        <authorList>
            <person name="Massaro I."/>
            <person name="Sinha N.R."/>
            <person name="Poethig S."/>
            <person name="Leichty A.R."/>
        </authorList>
    </citation>
    <scope>NUCLEOTIDE SEQUENCE</scope>
    <source>
        <strain evidence="6">Acra3RX</strain>
        <tissue evidence="6">Leaf</tissue>
    </source>
</reference>
<evidence type="ECO:0000256" key="4">
    <source>
        <dbReference type="SAM" id="MobiDB-lite"/>
    </source>
</evidence>
<dbReference type="PANTHER" id="PTHR47989:SF8">
    <property type="entry name" value="INACTIVE PROTEIN KINASE SELMODRAFT_444075-LIKE"/>
    <property type="match status" value="1"/>
</dbReference>
<keyword evidence="7" id="KW-1185">Reference proteome</keyword>
<feature type="compositionally biased region" description="Acidic residues" evidence="4">
    <location>
        <begin position="399"/>
        <end position="418"/>
    </location>
</feature>
<dbReference type="InterPro" id="IPR020635">
    <property type="entry name" value="Tyr_kinase_cat_dom"/>
</dbReference>
<name>A0AAE1N9U1_9FABA</name>
<evidence type="ECO:0000259" key="5">
    <source>
        <dbReference type="PROSITE" id="PS50011"/>
    </source>
</evidence>
<keyword evidence="1" id="KW-0723">Serine/threonine-protein kinase</keyword>
<feature type="compositionally biased region" description="Polar residues" evidence="4">
    <location>
        <begin position="1"/>
        <end position="33"/>
    </location>
</feature>
<gene>
    <name evidence="6" type="ORF">QN277_002005</name>
</gene>
<dbReference type="Gene3D" id="1.10.510.10">
    <property type="entry name" value="Transferase(Phosphotransferase) domain 1"/>
    <property type="match status" value="1"/>
</dbReference>
<dbReference type="FunFam" id="3.30.200.20:FF:000604">
    <property type="entry name" value="Proline-rich receptor-like protein kinase PERK8"/>
    <property type="match status" value="1"/>
</dbReference>
<dbReference type="GO" id="GO:0004713">
    <property type="term" value="F:protein tyrosine kinase activity"/>
    <property type="evidence" value="ECO:0007669"/>
    <property type="project" value="InterPro"/>
</dbReference>
<evidence type="ECO:0000313" key="6">
    <source>
        <dbReference type="EMBL" id="KAK4285280.1"/>
    </source>
</evidence>
<feature type="region of interest" description="Disordered" evidence="4">
    <location>
        <begin position="1"/>
        <end position="49"/>
    </location>
</feature>
<dbReference type="GO" id="GO:0005524">
    <property type="term" value="F:ATP binding"/>
    <property type="evidence" value="ECO:0007669"/>
    <property type="project" value="UniProtKB-KW"/>
</dbReference>
<dbReference type="PANTHER" id="PTHR47989">
    <property type="entry name" value="OS01G0750732 PROTEIN"/>
    <property type="match status" value="1"/>
</dbReference>
<keyword evidence="2" id="KW-0547">Nucleotide-binding</keyword>
<dbReference type="SMART" id="SM00219">
    <property type="entry name" value="TyrKc"/>
    <property type="match status" value="1"/>
</dbReference>
<evidence type="ECO:0000313" key="7">
    <source>
        <dbReference type="Proteomes" id="UP001293593"/>
    </source>
</evidence>
<protein>
    <recommendedName>
        <fullName evidence="5">Protein kinase domain-containing protein</fullName>
    </recommendedName>
</protein>
<feature type="region of interest" description="Disordered" evidence="4">
    <location>
        <begin position="398"/>
        <end position="448"/>
    </location>
</feature>
<evidence type="ECO:0000256" key="2">
    <source>
        <dbReference type="ARBA" id="ARBA00022741"/>
    </source>
</evidence>
<keyword evidence="1" id="KW-0418">Kinase</keyword>
<feature type="domain" description="Protein kinase" evidence="5">
    <location>
        <begin position="108"/>
        <end position="375"/>
    </location>
</feature>
<dbReference type="FunFam" id="1.10.510.10:FF:000849">
    <property type="entry name" value="receptor-like cytosolic serine/threonine-protein kinase RBK1 isoform X1"/>
    <property type="match status" value="1"/>
</dbReference>
<keyword evidence="3" id="KW-0067">ATP-binding</keyword>
<dbReference type="InterPro" id="IPR001245">
    <property type="entry name" value="Ser-Thr/Tyr_kinase_cat_dom"/>
</dbReference>
<evidence type="ECO:0000256" key="1">
    <source>
        <dbReference type="ARBA" id="ARBA00022527"/>
    </source>
</evidence>
<evidence type="ECO:0000256" key="3">
    <source>
        <dbReference type="ARBA" id="ARBA00022840"/>
    </source>
</evidence>
<dbReference type="Pfam" id="PF07714">
    <property type="entry name" value="PK_Tyr_Ser-Thr"/>
    <property type="match status" value="1"/>
</dbReference>
<dbReference type="EMBL" id="JAWXYG010000001">
    <property type="protein sequence ID" value="KAK4285280.1"/>
    <property type="molecule type" value="Genomic_DNA"/>
</dbReference>
<organism evidence="6 7">
    <name type="scientific">Acacia crassicarpa</name>
    <name type="common">northern wattle</name>
    <dbReference type="NCBI Taxonomy" id="499986"/>
    <lineage>
        <taxon>Eukaryota</taxon>
        <taxon>Viridiplantae</taxon>
        <taxon>Streptophyta</taxon>
        <taxon>Embryophyta</taxon>
        <taxon>Tracheophyta</taxon>
        <taxon>Spermatophyta</taxon>
        <taxon>Magnoliopsida</taxon>
        <taxon>eudicotyledons</taxon>
        <taxon>Gunneridae</taxon>
        <taxon>Pentapetalae</taxon>
        <taxon>rosids</taxon>
        <taxon>fabids</taxon>
        <taxon>Fabales</taxon>
        <taxon>Fabaceae</taxon>
        <taxon>Caesalpinioideae</taxon>
        <taxon>mimosoid clade</taxon>
        <taxon>Acacieae</taxon>
        <taxon>Acacia</taxon>
    </lineage>
</organism>
<dbReference type="InterPro" id="IPR011009">
    <property type="entry name" value="Kinase-like_dom_sf"/>
</dbReference>
<proteinExistence type="predicted"/>
<dbReference type="AlphaFoldDB" id="A0AAE1N9U1"/>
<sequence>MVNQTGNRSSSSEHLMETGLSSPQNPKALTSSHSIKDQEEENFPKAKHQRSVLYISESKEIGQPEAPQFEMKEELTNPLCSVCKNKRPQAGWIRDFSYSELYTATKGFSQKNFLSEGGFGLVYKGQLDGMEIAVKQHKCASPQGEKEFKSEVNLLSKARHENVIMLLGSCSEGDNRLLVYEFVCNGSLDQHLSEHSRTPLRWEDRIKVAIGSAKGLLYLHENNTIHRDIRTNNILLTHDHQPLLGDFGLARSQHENSIHSTEVVGSFGYLAPEYAEYGRVSTKIDVYSFGVVLLQLITGMRITDQRLEGKSLVGWARPLLRERNYPKLIDERIMDSHDYHQLFWMVRIAEKCLSRDPHKRLNMGEVVVALTHIAEGEICGNINTDFFPVRSYSFYSTSDESEESSEDEIMNDAEDESESGGSDSSSNLRQMYLGLPNPPSPPLITDATSFSRSVTVKEHDQPTMNTQVDGVIPMDIIAEMEA</sequence>
<dbReference type="InterPro" id="IPR000719">
    <property type="entry name" value="Prot_kinase_dom"/>
</dbReference>
<keyword evidence="1" id="KW-0808">Transferase</keyword>
<accession>A0AAE1N9U1</accession>
<dbReference type="Proteomes" id="UP001293593">
    <property type="component" value="Unassembled WGS sequence"/>
</dbReference>
<dbReference type="SUPFAM" id="SSF56112">
    <property type="entry name" value="Protein kinase-like (PK-like)"/>
    <property type="match status" value="1"/>
</dbReference>
<dbReference type="PROSITE" id="PS50011">
    <property type="entry name" value="PROTEIN_KINASE_DOM"/>
    <property type="match status" value="1"/>
</dbReference>
<comment type="caution">
    <text evidence="6">The sequence shown here is derived from an EMBL/GenBank/DDBJ whole genome shotgun (WGS) entry which is preliminary data.</text>
</comment>
<dbReference type="Gene3D" id="3.30.200.20">
    <property type="entry name" value="Phosphorylase Kinase, domain 1"/>
    <property type="match status" value="1"/>
</dbReference>